<proteinExistence type="predicted"/>
<dbReference type="OrthoDB" id="428159at2759"/>
<dbReference type="EMBL" id="WNTK01103345">
    <property type="protein sequence ID" value="KAG9460177.1"/>
    <property type="molecule type" value="Genomic_DNA"/>
</dbReference>
<feature type="non-terminal residue" evidence="1">
    <location>
        <position position="102"/>
    </location>
</feature>
<dbReference type="Proteomes" id="UP000770717">
    <property type="component" value="Unassembled WGS sequence"/>
</dbReference>
<dbReference type="PANTHER" id="PTHR16166">
    <property type="entry name" value="VACUOLAR PROTEIN SORTING-ASSOCIATED PROTEIN VPS13"/>
    <property type="match status" value="1"/>
</dbReference>
<evidence type="ECO:0000313" key="2">
    <source>
        <dbReference type="Proteomes" id="UP000770717"/>
    </source>
</evidence>
<accession>A0A8J6C1L8</accession>
<reference evidence="1" key="1">
    <citation type="thesis" date="2020" institute="ProQuest LLC" country="789 East Eisenhower Parkway, Ann Arbor, MI, USA">
        <title>Comparative Genomics and Chromosome Evolution.</title>
        <authorList>
            <person name="Mudd A.B."/>
        </authorList>
    </citation>
    <scope>NUCLEOTIDE SEQUENCE</scope>
    <source>
        <strain evidence="1">HN-11 Male</strain>
        <tissue evidence="1">Kidney and liver</tissue>
    </source>
</reference>
<dbReference type="GO" id="GO:0007005">
    <property type="term" value="P:mitochondrion organization"/>
    <property type="evidence" value="ECO:0007669"/>
    <property type="project" value="TreeGrafter"/>
</dbReference>
<sequence length="102" mass="11347">IEAKLDHWYVTGLKQKNIIPSLVSTIGSSESSLLKIHFETNPEDCSADQVLILQSQPVEIIYDAATINALADFFQTHKGMDLEQITSATLMKLEEIKERTAA</sequence>
<dbReference type="InterPro" id="IPR026847">
    <property type="entry name" value="VPS13"/>
</dbReference>
<dbReference type="GO" id="GO:0006623">
    <property type="term" value="P:protein targeting to vacuole"/>
    <property type="evidence" value="ECO:0007669"/>
    <property type="project" value="TreeGrafter"/>
</dbReference>
<organism evidence="1 2">
    <name type="scientific">Eleutherodactylus coqui</name>
    <name type="common">Puerto Rican coqui</name>
    <dbReference type="NCBI Taxonomy" id="57060"/>
    <lineage>
        <taxon>Eukaryota</taxon>
        <taxon>Metazoa</taxon>
        <taxon>Chordata</taxon>
        <taxon>Craniata</taxon>
        <taxon>Vertebrata</taxon>
        <taxon>Euteleostomi</taxon>
        <taxon>Amphibia</taxon>
        <taxon>Batrachia</taxon>
        <taxon>Anura</taxon>
        <taxon>Neobatrachia</taxon>
        <taxon>Hyloidea</taxon>
        <taxon>Eleutherodactylidae</taxon>
        <taxon>Eleutherodactylinae</taxon>
        <taxon>Eleutherodactylus</taxon>
        <taxon>Eleutherodactylus</taxon>
    </lineage>
</organism>
<keyword evidence="2" id="KW-1185">Reference proteome</keyword>
<name>A0A8J6C1L8_ELECQ</name>
<dbReference type="PANTHER" id="PTHR16166:SF125">
    <property type="entry name" value="INTERMEMBRANE LIPID TRANSFER PROTEIN VPS13C"/>
    <property type="match status" value="1"/>
</dbReference>
<feature type="non-terminal residue" evidence="1">
    <location>
        <position position="1"/>
    </location>
</feature>
<evidence type="ECO:0000313" key="1">
    <source>
        <dbReference type="EMBL" id="KAG9460177.1"/>
    </source>
</evidence>
<gene>
    <name evidence="1" type="ORF">GDO78_013760</name>
</gene>
<protein>
    <submittedName>
        <fullName evidence="1">Uncharacterized protein</fullName>
    </submittedName>
</protein>
<dbReference type="AlphaFoldDB" id="A0A8J6C1L8"/>
<dbReference type="GO" id="GO:0045053">
    <property type="term" value="P:protein retention in Golgi apparatus"/>
    <property type="evidence" value="ECO:0007669"/>
    <property type="project" value="TreeGrafter"/>
</dbReference>
<comment type="caution">
    <text evidence="1">The sequence shown here is derived from an EMBL/GenBank/DDBJ whole genome shotgun (WGS) entry which is preliminary data.</text>
</comment>